<dbReference type="RefSeq" id="XP_064660419.1">
    <property type="nucleotide sequence ID" value="XM_064801789.1"/>
</dbReference>
<dbReference type="Proteomes" id="UP001337655">
    <property type="component" value="Unassembled WGS sequence"/>
</dbReference>
<evidence type="ECO:0000256" key="1">
    <source>
        <dbReference type="SAM" id="MobiDB-lite"/>
    </source>
</evidence>
<dbReference type="GeneID" id="89925881"/>
<accession>A0AAV9PDC9</accession>
<reference evidence="2 3" key="1">
    <citation type="submission" date="2023-08" db="EMBL/GenBank/DDBJ databases">
        <title>Black Yeasts Isolated from many extreme environments.</title>
        <authorList>
            <person name="Coleine C."/>
            <person name="Stajich J.E."/>
            <person name="Selbmann L."/>
        </authorList>
    </citation>
    <scope>NUCLEOTIDE SEQUENCE [LARGE SCALE GENOMIC DNA]</scope>
    <source>
        <strain evidence="2 3">CCFEE 5935</strain>
    </source>
</reference>
<proteinExistence type="predicted"/>
<feature type="compositionally biased region" description="Low complexity" evidence="1">
    <location>
        <begin position="62"/>
        <end position="76"/>
    </location>
</feature>
<feature type="compositionally biased region" description="Polar residues" evidence="1">
    <location>
        <begin position="77"/>
        <end position="97"/>
    </location>
</feature>
<gene>
    <name evidence="2" type="ORF">LTR77_004535</name>
</gene>
<evidence type="ECO:0000313" key="2">
    <source>
        <dbReference type="EMBL" id="KAK5171391.1"/>
    </source>
</evidence>
<sequence>MDDSSDREQSESQGSSRGRHSNARDASRNNSRGRGSDRLAVPAPEETRSPESIRNEDRYFFPSDSTSPSRTTRSASQNRLGDNASTPALPQEAHSTYGVTTGEKMAAKIMASKVAVDGAPSPNMALITALNPGVDDLAAAIEFAGEVIVDNCSRLQEVGDGHTGAAVYLGIWVPITSDGADRIKEAPESLLRYTLHTCLQAVEEVHNWANIGSGGIMTQERIEAAQADFRRTQGVAPNALNTHVHPEIGFNNRKEFNYRKEHNLSVTEDDDEEGSENGLITWQK</sequence>
<protein>
    <submittedName>
        <fullName evidence="2">Uncharacterized protein</fullName>
    </submittedName>
</protein>
<feature type="region of interest" description="Disordered" evidence="1">
    <location>
        <begin position="264"/>
        <end position="284"/>
    </location>
</feature>
<evidence type="ECO:0000313" key="3">
    <source>
        <dbReference type="Proteomes" id="UP001337655"/>
    </source>
</evidence>
<feature type="compositionally biased region" description="Basic and acidic residues" evidence="1">
    <location>
        <begin position="1"/>
        <end position="10"/>
    </location>
</feature>
<organism evidence="2 3">
    <name type="scientific">Saxophila tyrrhenica</name>
    <dbReference type="NCBI Taxonomy" id="1690608"/>
    <lineage>
        <taxon>Eukaryota</taxon>
        <taxon>Fungi</taxon>
        <taxon>Dikarya</taxon>
        <taxon>Ascomycota</taxon>
        <taxon>Pezizomycotina</taxon>
        <taxon>Dothideomycetes</taxon>
        <taxon>Dothideomycetidae</taxon>
        <taxon>Mycosphaerellales</taxon>
        <taxon>Extremaceae</taxon>
        <taxon>Saxophila</taxon>
    </lineage>
</organism>
<dbReference type="EMBL" id="JAVRRT010000006">
    <property type="protein sequence ID" value="KAK5171391.1"/>
    <property type="molecule type" value="Genomic_DNA"/>
</dbReference>
<dbReference type="AlphaFoldDB" id="A0AAV9PDC9"/>
<keyword evidence="3" id="KW-1185">Reference proteome</keyword>
<feature type="region of interest" description="Disordered" evidence="1">
    <location>
        <begin position="1"/>
        <end position="97"/>
    </location>
</feature>
<feature type="compositionally biased region" description="Basic and acidic residues" evidence="1">
    <location>
        <begin position="45"/>
        <end position="59"/>
    </location>
</feature>
<name>A0AAV9PDC9_9PEZI</name>
<comment type="caution">
    <text evidence="2">The sequence shown here is derived from an EMBL/GenBank/DDBJ whole genome shotgun (WGS) entry which is preliminary data.</text>
</comment>